<dbReference type="PROSITE" id="PS00558">
    <property type="entry name" value="EUKARYOTIC_PORIN"/>
    <property type="match status" value="1"/>
</dbReference>
<organism evidence="22 23">
    <name type="scientific">Miscanthus lutarioriparius</name>
    <dbReference type="NCBI Taxonomy" id="422564"/>
    <lineage>
        <taxon>Eukaryota</taxon>
        <taxon>Viridiplantae</taxon>
        <taxon>Streptophyta</taxon>
        <taxon>Embryophyta</taxon>
        <taxon>Tracheophyta</taxon>
        <taxon>Spermatophyta</taxon>
        <taxon>Magnoliopsida</taxon>
        <taxon>Liliopsida</taxon>
        <taxon>Poales</taxon>
        <taxon>Poaceae</taxon>
        <taxon>PACMAD clade</taxon>
        <taxon>Panicoideae</taxon>
        <taxon>Andropogonodae</taxon>
        <taxon>Andropogoneae</taxon>
        <taxon>Saccharinae</taxon>
        <taxon>Miscanthus</taxon>
    </lineage>
</organism>
<evidence type="ECO:0000256" key="17">
    <source>
        <dbReference type="ARBA" id="ARBA00023114"/>
    </source>
</evidence>
<dbReference type="EMBL" id="CAJGYO010000136">
    <property type="protein sequence ID" value="CAD6341136.1"/>
    <property type="molecule type" value="Genomic_DNA"/>
</dbReference>
<evidence type="ECO:0000256" key="14">
    <source>
        <dbReference type="ARBA" id="ARBA00022842"/>
    </source>
</evidence>
<evidence type="ECO:0000256" key="6">
    <source>
        <dbReference type="ARBA" id="ARBA00009624"/>
    </source>
</evidence>
<evidence type="ECO:0000256" key="1">
    <source>
        <dbReference type="ARBA" id="ARBA00000799"/>
    </source>
</evidence>
<keyword evidence="8" id="KW-0813">Transport</keyword>
<comment type="cofactor">
    <cofactor evidence="2">
        <name>Mg(2+)</name>
        <dbReference type="ChEBI" id="CHEBI:18420"/>
    </cofactor>
</comment>
<dbReference type="Gene3D" id="2.40.160.10">
    <property type="entry name" value="Porin"/>
    <property type="match status" value="1"/>
</dbReference>
<dbReference type="NCBIfam" id="TIGR00543">
    <property type="entry name" value="isochor_syn"/>
    <property type="match status" value="1"/>
</dbReference>
<dbReference type="OrthoDB" id="8119704at2759"/>
<dbReference type="FunFam" id="3.60.120.10:FF:000005">
    <property type="entry name" value="isochorismate synthase, chloroplastic-like isoform X1"/>
    <property type="match status" value="1"/>
</dbReference>
<comment type="catalytic activity">
    <reaction evidence="1">
        <text>chorismate = isochorismate</text>
        <dbReference type="Rhea" id="RHEA:18985"/>
        <dbReference type="ChEBI" id="CHEBI:29748"/>
        <dbReference type="ChEBI" id="CHEBI:29780"/>
        <dbReference type="EC" id="5.4.4.2"/>
    </reaction>
</comment>
<evidence type="ECO:0000256" key="7">
    <source>
        <dbReference type="ARBA" id="ARBA00012824"/>
    </source>
</evidence>
<dbReference type="Proteomes" id="UP000604825">
    <property type="component" value="Unassembled WGS sequence"/>
</dbReference>
<dbReference type="GO" id="GO:0015288">
    <property type="term" value="F:porin activity"/>
    <property type="evidence" value="ECO:0007669"/>
    <property type="project" value="UniProtKB-KW"/>
</dbReference>
<keyword evidence="15" id="KW-0809">Transit peptide</keyword>
<feature type="compositionally biased region" description="Basic and acidic residues" evidence="20">
    <location>
        <begin position="843"/>
        <end position="858"/>
    </location>
</feature>
<dbReference type="GO" id="GO:0005741">
    <property type="term" value="C:mitochondrial outer membrane"/>
    <property type="evidence" value="ECO:0007669"/>
    <property type="project" value="InterPro"/>
</dbReference>
<feature type="region of interest" description="Disordered" evidence="20">
    <location>
        <begin position="819"/>
        <end position="861"/>
    </location>
</feature>
<evidence type="ECO:0000259" key="21">
    <source>
        <dbReference type="Pfam" id="PF00425"/>
    </source>
</evidence>
<keyword evidence="17" id="KW-0626">Porin</keyword>
<dbReference type="InterPro" id="IPR004561">
    <property type="entry name" value="IsoChor_synthase"/>
</dbReference>
<comment type="similarity">
    <text evidence="5">Belongs to the isochorismate synthase family.</text>
</comment>
<dbReference type="PANTHER" id="PTHR47253:SF4">
    <property type="entry name" value="ISOCHORISMATE SYNTHASE 2, CHLOROPLASTIC"/>
    <property type="match status" value="1"/>
</dbReference>
<accession>A0A811SJP9</accession>
<dbReference type="GO" id="GO:0006952">
    <property type="term" value="P:defense response"/>
    <property type="evidence" value="ECO:0007669"/>
    <property type="project" value="UniProtKB-KW"/>
</dbReference>
<evidence type="ECO:0000256" key="8">
    <source>
        <dbReference type="ARBA" id="ARBA00022448"/>
    </source>
</evidence>
<dbReference type="GO" id="GO:0009507">
    <property type="term" value="C:chloroplast"/>
    <property type="evidence" value="ECO:0007669"/>
    <property type="project" value="UniProtKB-SubCell"/>
</dbReference>
<reference evidence="22" key="1">
    <citation type="submission" date="2020-10" db="EMBL/GenBank/DDBJ databases">
        <authorList>
            <person name="Han B."/>
            <person name="Lu T."/>
            <person name="Zhao Q."/>
            <person name="Huang X."/>
            <person name="Zhao Y."/>
        </authorList>
    </citation>
    <scope>NUCLEOTIDE SEQUENCE</scope>
</reference>
<keyword evidence="11" id="KW-0934">Plastid</keyword>
<keyword evidence="16" id="KW-0406">Ion transport</keyword>
<dbReference type="InterPro" id="IPR005801">
    <property type="entry name" value="ADC_synthase"/>
</dbReference>
<dbReference type="Gene3D" id="3.60.120.10">
    <property type="entry name" value="Anthranilate synthase"/>
    <property type="match status" value="1"/>
</dbReference>
<dbReference type="InterPro" id="IPR044250">
    <property type="entry name" value="MenF-like"/>
</dbReference>
<evidence type="ECO:0000256" key="2">
    <source>
        <dbReference type="ARBA" id="ARBA00001946"/>
    </source>
</evidence>
<protein>
    <recommendedName>
        <fullName evidence="7">isochorismate synthase</fullName>
        <ecNumber evidence="7">5.4.4.2</ecNumber>
    </recommendedName>
</protein>
<dbReference type="InterPro" id="IPR015890">
    <property type="entry name" value="Chorismate_C"/>
</dbReference>
<evidence type="ECO:0000256" key="15">
    <source>
        <dbReference type="ARBA" id="ARBA00022946"/>
    </source>
</evidence>
<keyword evidence="23" id="KW-1185">Reference proteome</keyword>
<keyword evidence="18" id="KW-0472">Membrane</keyword>
<dbReference type="AlphaFoldDB" id="A0A811SJP9"/>
<evidence type="ECO:0000256" key="5">
    <source>
        <dbReference type="ARBA" id="ARBA00005297"/>
    </source>
</evidence>
<keyword evidence="10" id="KW-0150">Chloroplast</keyword>
<evidence type="ECO:0000256" key="9">
    <source>
        <dbReference type="ARBA" id="ARBA00022452"/>
    </source>
</evidence>
<evidence type="ECO:0000313" key="23">
    <source>
        <dbReference type="Proteomes" id="UP000604825"/>
    </source>
</evidence>
<evidence type="ECO:0000256" key="16">
    <source>
        <dbReference type="ARBA" id="ARBA00023065"/>
    </source>
</evidence>
<dbReference type="GO" id="GO:0008308">
    <property type="term" value="F:voltage-gated monoatomic anion channel activity"/>
    <property type="evidence" value="ECO:0007669"/>
    <property type="project" value="InterPro"/>
</dbReference>
<dbReference type="FunFam" id="2.40.160.10:FF:000003">
    <property type="entry name" value="Outer mitochondrial membrane protein porin"/>
    <property type="match status" value="1"/>
</dbReference>
<evidence type="ECO:0000256" key="10">
    <source>
        <dbReference type="ARBA" id="ARBA00022528"/>
    </source>
</evidence>
<dbReference type="SUPFAM" id="SSF56322">
    <property type="entry name" value="ADC synthase"/>
    <property type="match status" value="1"/>
</dbReference>
<evidence type="ECO:0000256" key="20">
    <source>
        <dbReference type="SAM" id="MobiDB-lite"/>
    </source>
</evidence>
<keyword evidence="14" id="KW-0460">Magnesium</keyword>
<proteinExistence type="inferred from homology"/>
<evidence type="ECO:0000256" key="12">
    <source>
        <dbReference type="ARBA" id="ARBA00022692"/>
    </source>
</evidence>
<evidence type="ECO:0000256" key="13">
    <source>
        <dbReference type="ARBA" id="ARBA00022821"/>
    </source>
</evidence>
<evidence type="ECO:0000256" key="4">
    <source>
        <dbReference type="ARBA" id="ARBA00004370"/>
    </source>
</evidence>
<comment type="caution">
    <text evidence="22">The sequence shown here is derived from an EMBL/GenBank/DDBJ whole genome shotgun (WGS) entry which is preliminary data.</text>
</comment>
<dbReference type="GO" id="GO:0046930">
    <property type="term" value="C:pore complex"/>
    <property type="evidence" value="ECO:0007669"/>
    <property type="project" value="UniProtKB-KW"/>
</dbReference>
<evidence type="ECO:0000256" key="18">
    <source>
        <dbReference type="ARBA" id="ARBA00023136"/>
    </source>
</evidence>
<name>A0A811SJP9_9POAL</name>
<dbReference type="InterPro" id="IPR027246">
    <property type="entry name" value="Porin_Euk/Tom40"/>
</dbReference>
<evidence type="ECO:0000256" key="11">
    <source>
        <dbReference type="ARBA" id="ARBA00022640"/>
    </source>
</evidence>
<evidence type="ECO:0000313" key="22">
    <source>
        <dbReference type="EMBL" id="CAD6341136.1"/>
    </source>
</evidence>
<feature type="domain" description="Chorismate-utilising enzyme C-terminal" evidence="21">
    <location>
        <begin position="527"/>
        <end position="783"/>
    </location>
</feature>
<evidence type="ECO:0000256" key="3">
    <source>
        <dbReference type="ARBA" id="ARBA00004229"/>
    </source>
</evidence>
<feature type="compositionally biased region" description="Basic and acidic residues" evidence="20">
    <location>
        <begin position="821"/>
        <end position="833"/>
    </location>
</feature>
<keyword evidence="19" id="KW-0413">Isomerase</keyword>
<comment type="similarity">
    <text evidence="6">Belongs to the eukaryotic mitochondrial porin (TC 1.B.8.1) family.</text>
</comment>
<dbReference type="GO" id="GO:0008909">
    <property type="term" value="F:isochorismate synthase activity"/>
    <property type="evidence" value="ECO:0007669"/>
    <property type="project" value="UniProtKB-EC"/>
</dbReference>
<dbReference type="EC" id="5.4.4.2" evidence="7"/>
<sequence length="890" mass="96512">MVGPGLYTEIGKKTKDLLYKDYQTDHKFTLTTYTSNGVAVTASSTKKADLIFGEIQSQIKNKNITVDVKANSESNIITTVTVDEIATPGLKTILSFAVPDQRSGKVELQYLHDYAGVNASIGLTANPVVNLSAAFGTKALAVGADVSLDTATGNLTKYNAGLRFTHEDLIASLTLNNRGDSLTGAYYHKVSELSNTAVGAELTHSFSTNENTLTFGGQHALDPLTVLKARINNSGKASALIRHEWSPKSLVTISAEVDTKTIEKSSKVGRWARLSCSLSMNGCAPGAGDRGAVCVREARELPAAPAPHDAVGQLRAAVDALIGSEAPPPAAPSGIIRIEVPIRQRVDAIEWLHAQTALPRCFFSARAPLPDAPALAGTSSCGNGNGNGNGHRQQLVSVAGVGSAVFFRGTEPFSLADWRAIKRFLPRDCPLIRAYGAIRFDAMSDASVEWEDYGSFYFIVPQVEFNELEESSVLATTIAWDDSLSWTWQNAVEELQSTLRKISTCSVQGNKTSLQTAIVSLNHVPTKASWDLAVTKALQMIKGRQRELVKVVLARCSRYITDTCIDPVELLACLKVEGQNAYQFCIQPPDAPAFVGNSPEQLFHRKHLNISSEALAGTRARGKTRADDFQIGQDLLLSTKEDIEFTIVRDSIKNKLEMICDEVVVHPSKALRKLPRVQHLSARLAARIRNEDDEFEILNTLHPSPAVCGLPTEEARRFIRDHEIFDRGMYAGPVGWFGGAESEFAVGIRSALLGKGHSTLVYAGAGIVEGTNPSFEWDELDLKASQFAKLLRYQEQHIRYQEAENLGTGQATIVIEQQQQQHEEVSDGDKRDQPGVVPGQVRGEGRVDGEHSESRQPEPWRGAIAMSCKGGGGRSTASSPGVLGFLGHGW</sequence>
<keyword evidence="13" id="KW-0611">Plant defense</keyword>
<dbReference type="GO" id="GO:0042372">
    <property type="term" value="P:phylloquinone biosynthetic process"/>
    <property type="evidence" value="ECO:0007669"/>
    <property type="project" value="TreeGrafter"/>
</dbReference>
<comment type="subcellular location">
    <subcellularLocation>
        <location evidence="4">Membrane</location>
    </subcellularLocation>
    <subcellularLocation>
        <location evidence="3">Plastid</location>
        <location evidence="3">Chloroplast</location>
    </subcellularLocation>
</comment>
<dbReference type="InterPro" id="IPR023614">
    <property type="entry name" value="Porin_dom_sf"/>
</dbReference>
<dbReference type="PANTHER" id="PTHR47253">
    <property type="match status" value="1"/>
</dbReference>
<dbReference type="Pfam" id="PF01459">
    <property type="entry name" value="Porin_3"/>
    <property type="match status" value="1"/>
</dbReference>
<dbReference type="InterPro" id="IPR001925">
    <property type="entry name" value="Porin_Euk"/>
</dbReference>
<gene>
    <name evidence="22" type="ORF">NCGR_LOCUS65234</name>
</gene>
<keyword evidence="9" id="KW-1134">Transmembrane beta strand</keyword>
<dbReference type="Pfam" id="PF00425">
    <property type="entry name" value="Chorismate_bind"/>
    <property type="match status" value="1"/>
</dbReference>
<evidence type="ECO:0000256" key="19">
    <source>
        <dbReference type="ARBA" id="ARBA00023235"/>
    </source>
</evidence>
<keyword evidence="12" id="KW-0812">Transmembrane</keyword>
<dbReference type="CDD" id="cd07306">
    <property type="entry name" value="Porin3_VDAC"/>
    <property type="match status" value="1"/>
</dbReference>